<reference evidence="4" key="1">
    <citation type="submission" date="2020-11" db="EMBL/GenBank/DDBJ databases">
        <authorList>
            <person name="Tran Van P."/>
        </authorList>
    </citation>
    <scope>NUCLEOTIDE SEQUENCE</scope>
</reference>
<dbReference type="Gene3D" id="2.60.120.260">
    <property type="entry name" value="Galactose-binding domain-like"/>
    <property type="match status" value="1"/>
</dbReference>
<dbReference type="Pfam" id="PF00055">
    <property type="entry name" value="Laminin_N"/>
    <property type="match status" value="1"/>
</dbReference>
<evidence type="ECO:0000313" key="4">
    <source>
        <dbReference type="EMBL" id="CAD7395636.1"/>
    </source>
</evidence>
<protein>
    <recommendedName>
        <fullName evidence="3">Laminin N-terminal domain-containing protein</fullName>
    </recommendedName>
</protein>
<proteinExistence type="predicted"/>
<dbReference type="InterPro" id="IPR008211">
    <property type="entry name" value="Laminin_N"/>
</dbReference>
<organism evidence="4">
    <name type="scientific">Timema poppense</name>
    <name type="common">Walking stick</name>
    <dbReference type="NCBI Taxonomy" id="170557"/>
    <lineage>
        <taxon>Eukaryota</taxon>
        <taxon>Metazoa</taxon>
        <taxon>Ecdysozoa</taxon>
        <taxon>Arthropoda</taxon>
        <taxon>Hexapoda</taxon>
        <taxon>Insecta</taxon>
        <taxon>Pterygota</taxon>
        <taxon>Neoptera</taxon>
        <taxon>Polyneoptera</taxon>
        <taxon>Phasmatodea</taxon>
        <taxon>Timematodea</taxon>
        <taxon>Timematoidea</taxon>
        <taxon>Timematidae</taxon>
        <taxon>Timema</taxon>
    </lineage>
</organism>
<feature type="domain" description="Laminin N-terminal" evidence="3">
    <location>
        <begin position="28"/>
        <end position="102"/>
    </location>
</feature>
<gene>
    <name evidence="4" type="ORF">TPSB3V08_LOCUS262</name>
</gene>
<dbReference type="EMBL" id="OD000082">
    <property type="protein sequence ID" value="CAD7395636.1"/>
    <property type="molecule type" value="Genomic_DNA"/>
</dbReference>
<evidence type="ECO:0000256" key="2">
    <source>
        <dbReference type="ARBA" id="ARBA00023292"/>
    </source>
</evidence>
<evidence type="ECO:0000256" key="1">
    <source>
        <dbReference type="ARBA" id="ARBA00023157"/>
    </source>
</evidence>
<dbReference type="PROSITE" id="PS51117">
    <property type="entry name" value="LAMININ_NTER"/>
    <property type="match status" value="1"/>
</dbReference>
<accession>A0A7R9CGX8</accession>
<keyword evidence="2" id="KW-0424">Laminin EGF-like domain</keyword>
<sequence length="102" mass="11669">MEWACFIFERDPFHLSLGHTPTRPHPCEQSSCYPATGNLLEGREKQLSASSTCGLRGQVRYCIVSHLEDRKKCFWCDSRPHNANNPGLSHGVENIVHRFFPK</sequence>
<evidence type="ECO:0000259" key="3">
    <source>
        <dbReference type="PROSITE" id="PS51117"/>
    </source>
</evidence>
<keyword evidence="1" id="KW-1015">Disulfide bond</keyword>
<name>A0A7R9CGX8_TIMPO</name>
<dbReference type="AlphaFoldDB" id="A0A7R9CGX8"/>